<evidence type="ECO:0000256" key="2">
    <source>
        <dbReference type="SAM" id="SignalP"/>
    </source>
</evidence>
<dbReference type="InParanoid" id="A0A4S2N1I8"/>
<dbReference type="EMBL" id="ML220114">
    <property type="protein sequence ID" value="TGZ82998.1"/>
    <property type="molecule type" value="Genomic_DNA"/>
</dbReference>
<dbReference type="AlphaFoldDB" id="A0A4S2N1I8"/>
<name>A0A4S2N1I8_9PEZI</name>
<feature type="compositionally biased region" description="Acidic residues" evidence="1">
    <location>
        <begin position="59"/>
        <end position="73"/>
    </location>
</feature>
<accession>A0A4S2N1I8</accession>
<gene>
    <name evidence="3" type="ORF">EX30DRAFT_146068</name>
</gene>
<evidence type="ECO:0000313" key="4">
    <source>
        <dbReference type="Proteomes" id="UP000298138"/>
    </source>
</evidence>
<keyword evidence="2" id="KW-0732">Signal</keyword>
<reference evidence="3 4" key="1">
    <citation type="submission" date="2019-04" db="EMBL/GenBank/DDBJ databases">
        <title>Comparative genomics and transcriptomics to analyze fruiting body development in filamentous ascomycetes.</title>
        <authorList>
            <consortium name="DOE Joint Genome Institute"/>
            <person name="Lutkenhaus R."/>
            <person name="Traeger S."/>
            <person name="Breuer J."/>
            <person name="Kuo A."/>
            <person name="Lipzen A."/>
            <person name="Pangilinan J."/>
            <person name="Dilworth D."/>
            <person name="Sandor L."/>
            <person name="Poggeler S."/>
            <person name="Barry K."/>
            <person name="Grigoriev I.V."/>
            <person name="Nowrousian M."/>
        </authorList>
    </citation>
    <scope>NUCLEOTIDE SEQUENCE [LARGE SCALE GENOMIC DNA]</scope>
    <source>
        <strain evidence="3 4">CBS 389.68</strain>
    </source>
</reference>
<evidence type="ECO:0000256" key="1">
    <source>
        <dbReference type="SAM" id="MobiDB-lite"/>
    </source>
</evidence>
<feature type="chain" id="PRO_5020465310" evidence="2">
    <location>
        <begin position="26"/>
        <end position="146"/>
    </location>
</feature>
<keyword evidence="4" id="KW-1185">Reference proteome</keyword>
<proteinExistence type="predicted"/>
<feature type="region of interest" description="Disordered" evidence="1">
    <location>
        <begin position="29"/>
        <end position="107"/>
    </location>
</feature>
<organism evidence="3 4">
    <name type="scientific">Ascodesmis nigricans</name>
    <dbReference type="NCBI Taxonomy" id="341454"/>
    <lineage>
        <taxon>Eukaryota</taxon>
        <taxon>Fungi</taxon>
        <taxon>Dikarya</taxon>
        <taxon>Ascomycota</taxon>
        <taxon>Pezizomycotina</taxon>
        <taxon>Pezizomycetes</taxon>
        <taxon>Pezizales</taxon>
        <taxon>Ascodesmidaceae</taxon>
        <taxon>Ascodesmis</taxon>
    </lineage>
</organism>
<feature type="compositionally biased region" description="Polar residues" evidence="1">
    <location>
        <begin position="33"/>
        <end position="42"/>
    </location>
</feature>
<evidence type="ECO:0000313" key="3">
    <source>
        <dbReference type="EMBL" id="TGZ82998.1"/>
    </source>
</evidence>
<sequence>MRLSISLIFALAIISPSFRYSSARAQIPDDSLNLDNRPSTSVAPYVGFPTNKPSKDDESAGDQEYDSGNDDEIPVVPRLVKRKSGKSKGQKCNKPKGKKGWKSGKDCRDGINSGFEKNNTAPVLFADTVVAMGLIGVGAAAANLLV</sequence>
<protein>
    <submittedName>
        <fullName evidence="3">Uncharacterized protein</fullName>
    </submittedName>
</protein>
<feature type="signal peptide" evidence="2">
    <location>
        <begin position="1"/>
        <end position="25"/>
    </location>
</feature>
<feature type="compositionally biased region" description="Basic residues" evidence="1">
    <location>
        <begin position="79"/>
        <end position="102"/>
    </location>
</feature>
<dbReference type="Proteomes" id="UP000298138">
    <property type="component" value="Unassembled WGS sequence"/>
</dbReference>